<evidence type="ECO:0000259" key="8">
    <source>
        <dbReference type="PROSITE" id="PS50928"/>
    </source>
</evidence>
<accession>A0ABU9VXL3</accession>
<evidence type="ECO:0000256" key="7">
    <source>
        <dbReference type="RuleBase" id="RU363032"/>
    </source>
</evidence>
<dbReference type="PROSITE" id="PS50928">
    <property type="entry name" value="ABC_TM1"/>
    <property type="match status" value="1"/>
</dbReference>
<sequence>MKHTMGLYVWRRLLALVPVLVGISIIAFALGVLAPGDPAEIALNRSGLYTPTPEQIAQVRSELGLDRPLVVQYGHWFQNLLRGDLGTSYTNGRPVAGELLRRLPLTLQLAGSAFMLTCFSGLFFGTLAVVFHREWPDRLINLMVNLLLSFPGFWLALLLILVLAENRSLLPTSGTGTLAHFVMPTLTLSAATSAIAIRLTRASLLQEMGKPYMLAARAKGLHRFRLVATNALPNALPPVMALLGNYLGGILGGSVVIESIFALPGIGSYAIEAIFTRDYPALQGYVLITGTFYVLVMLLVDLLSVMLNPRVRLGGASSHG</sequence>
<dbReference type="Pfam" id="PF00528">
    <property type="entry name" value="BPD_transp_1"/>
    <property type="match status" value="1"/>
</dbReference>
<keyword evidence="3" id="KW-1003">Cell membrane</keyword>
<evidence type="ECO:0000256" key="1">
    <source>
        <dbReference type="ARBA" id="ARBA00004651"/>
    </source>
</evidence>
<dbReference type="SUPFAM" id="SSF161098">
    <property type="entry name" value="MetI-like"/>
    <property type="match status" value="1"/>
</dbReference>
<feature type="transmembrane region" description="Helical" evidence="7">
    <location>
        <begin position="12"/>
        <end position="34"/>
    </location>
</feature>
<dbReference type="PANTHER" id="PTHR43163:SF6">
    <property type="entry name" value="DIPEPTIDE TRANSPORT SYSTEM PERMEASE PROTEIN DPPB-RELATED"/>
    <property type="match status" value="1"/>
</dbReference>
<evidence type="ECO:0000256" key="2">
    <source>
        <dbReference type="ARBA" id="ARBA00022448"/>
    </source>
</evidence>
<dbReference type="InterPro" id="IPR000515">
    <property type="entry name" value="MetI-like"/>
</dbReference>
<reference evidence="9 10" key="1">
    <citation type="submission" date="2024-04" db="EMBL/GenBank/DDBJ databases">
        <title>Genome sequencing and metabolic network reconstruction of aminoacids and betaine degradation by Anoxynatronum sibiricum.</title>
        <authorList>
            <person name="Detkova E.N."/>
            <person name="Boltjanskaja Y.V."/>
            <person name="Mardanov A.V."/>
            <person name="Kevbrin V."/>
        </authorList>
    </citation>
    <scope>NUCLEOTIDE SEQUENCE [LARGE SCALE GENOMIC DNA]</scope>
    <source>
        <strain evidence="9 10">Z-7981</strain>
    </source>
</reference>
<feature type="transmembrane region" description="Helical" evidence="7">
    <location>
        <begin position="176"/>
        <end position="200"/>
    </location>
</feature>
<keyword evidence="2 7" id="KW-0813">Transport</keyword>
<evidence type="ECO:0000256" key="6">
    <source>
        <dbReference type="ARBA" id="ARBA00023136"/>
    </source>
</evidence>
<evidence type="ECO:0000256" key="4">
    <source>
        <dbReference type="ARBA" id="ARBA00022692"/>
    </source>
</evidence>
<feature type="transmembrane region" description="Helical" evidence="7">
    <location>
        <begin position="143"/>
        <end position="164"/>
    </location>
</feature>
<feature type="transmembrane region" description="Helical" evidence="7">
    <location>
        <begin position="282"/>
        <end position="303"/>
    </location>
</feature>
<gene>
    <name evidence="9" type="ORF">AAIG11_11605</name>
</gene>
<dbReference type="RefSeq" id="WP_283408735.1">
    <property type="nucleotide sequence ID" value="NZ_JBCITM010000012.1"/>
</dbReference>
<feature type="transmembrane region" description="Helical" evidence="7">
    <location>
        <begin position="109"/>
        <end position="131"/>
    </location>
</feature>
<proteinExistence type="inferred from homology"/>
<feature type="domain" description="ABC transmembrane type-1" evidence="8">
    <location>
        <begin position="103"/>
        <end position="304"/>
    </location>
</feature>
<dbReference type="Gene3D" id="1.10.3720.10">
    <property type="entry name" value="MetI-like"/>
    <property type="match status" value="1"/>
</dbReference>
<name>A0ABU9VXL3_9CLOT</name>
<evidence type="ECO:0000256" key="3">
    <source>
        <dbReference type="ARBA" id="ARBA00022475"/>
    </source>
</evidence>
<dbReference type="InterPro" id="IPR045621">
    <property type="entry name" value="BPD_transp_1_N"/>
</dbReference>
<dbReference type="EMBL" id="JBCITM010000012">
    <property type="protein sequence ID" value="MEN1761126.1"/>
    <property type="molecule type" value="Genomic_DNA"/>
</dbReference>
<dbReference type="CDD" id="cd06261">
    <property type="entry name" value="TM_PBP2"/>
    <property type="match status" value="1"/>
</dbReference>
<keyword evidence="4 7" id="KW-0812">Transmembrane</keyword>
<keyword evidence="6 7" id="KW-0472">Membrane</keyword>
<comment type="subcellular location">
    <subcellularLocation>
        <location evidence="1 7">Cell membrane</location>
        <topology evidence="1 7">Multi-pass membrane protein</topology>
    </subcellularLocation>
</comment>
<dbReference type="Proteomes" id="UP001407405">
    <property type="component" value="Unassembled WGS sequence"/>
</dbReference>
<comment type="caution">
    <text evidence="9">The sequence shown here is derived from an EMBL/GenBank/DDBJ whole genome shotgun (WGS) entry which is preliminary data.</text>
</comment>
<feature type="transmembrane region" description="Helical" evidence="7">
    <location>
        <begin position="246"/>
        <end position="270"/>
    </location>
</feature>
<organism evidence="9 10">
    <name type="scientific">Anoxynatronum sibiricum</name>
    <dbReference type="NCBI Taxonomy" id="210623"/>
    <lineage>
        <taxon>Bacteria</taxon>
        <taxon>Bacillati</taxon>
        <taxon>Bacillota</taxon>
        <taxon>Clostridia</taxon>
        <taxon>Eubacteriales</taxon>
        <taxon>Clostridiaceae</taxon>
        <taxon>Anoxynatronum</taxon>
    </lineage>
</organism>
<keyword evidence="10" id="KW-1185">Reference proteome</keyword>
<evidence type="ECO:0000313" key="10">
    <source>
        <dbReference type="Proteomes" id="UP001407405"/>
    </source>
</evidence>
<evidence type="ECO:0000313" key="9">
    <source>
        <dbReference type="EMBL" id="MEN1761126.1"/>
    </source>
</evidence>
<protein>
    <submittedName>
        <fullName evidence="9">ABC transporter permease</fullName>
    </submittedName>
</protein>
<dbReference type="Pfam" id="PF19300">
    <property type="entry name" value="BPD_transp_1_N"/>
    <property type="match status" value="1"/>
</dbReference>
<keyword evidence="5 7" id="KW-1133">Transmembrane helix</keyword>
<dbReference type="InterPro" id="IPR035906">
    <property type="entry name" value="MetI-like_sf"/>
</dbReference>
<comment type="similarity">
    <text evidence="7">Belongs to the binding-protein-dependent transport system permease family.</text>
</comment>
<dbReference type="PANTHER" id="PTHR43163">
    <property type="entry name" value="DIPEPTIDE TRANSPORT SYSTEM PERMEASE PROTEIN DPPB-RELATED"/>
    <property type="match status" value="1"/>
</dbReference>
<evidence type="ECO:0000256" key="5">
    <source>
        <dbReference type="ARBA" id="ARBA00022989"/>
    </source>
</evidence>